<evidence type="ECO:0000313" key="3">
    <source>
        <dbReference type="Proteomes" id="UP000245974"/>
    </source>
</evidence>
<dbReference type="InterPro" id="IPR035093">
    <property type="entry name" value="RelE/ParE_toxin_dom_sf"/>
</dbReference>
<dbReference type="Pfam" id="PF05016">
    <property type="entry name" value="ParE_toxin"/>
    <property type="match status" value="1"/>
</dbReference>
<evidence type="ECO:0000256" key="1">
    <source>
        <dbReference type="ARBA" id="ARBA00022649"/>
    </source>
</evidence>
<dbReference type="InParanoid" id="A0A2U3N335"/>
<protein>
    <submittedName>
        <fullName evidence="2">Plasmid stabilization system protein</fullName>
    </submittedName>
</protein>
<keyword evidence="1" id="KW-1277">Toxin-antitoxin system</keyword>
<organism evidence="2 3">
    <name type="scientific">Acinetobacter stercoris</name>
    <dbReference type="NCBI Taxonomy" id="2126983"/>
    <lineage>
        <taxon>Bacteria</taxon>
        <taxon>Pseudomonadati</taxon>
        <taxon>Pseudomonadota</taxon>
        <taxon>Gammaproteobacteria</taxon>
        <taxon>Moraxellales</taxon>
        <taxon>Moraxellaceae</taxon>
        <taxon>Acinetobacter</taxon>
    </lineage>
</organism>
<name>A0A2U3N335_9GAMM</name>
<keyword evidence="3" id="KW-1185">Reference proteome</keyword>
<accession>A0A2U3N335</accession>
<dbReference type="EMBL" id="OOGT01000217">
    <property type="protein sequence ID" value="SPL72107.1"/>
    <property type="molecule type" value="Genomic_DNA"/>
</dbReference>
<dbReference type="OrthoDB" id="9814952at2"/>
<dbReference type="Gene3D" id="3.30.2310.20">
    <property type="entry name" value="RelE-like"/>
    <property type="match status" value="1"/>
</dbReference>
<evidence type="ECO:0000313" key="2">
    <source>
        <dbReference type="EMBL" id="SPL72107.1"/>
    </source>
</evidence>
<reference evidence="3" key="1">
    <citation type="submission" date="2018-03" db="EMBL/GenBank/DDBJ databases">
        <authorList>
            <person name="Blom J."/>
        </authorList>
    </citation>
    <scope>NUCLEOTIDE SEQUENCE [LARGE SCALE GENOMIC DNA]</scope>
    <source>
        <strain evidence="3">KPC-SM-21</strain>
    </source>
</reference>
<dbReference type="Proteomes" id="UP000245974">
    <property type="component" value="Unassembled WGS sequence"/>
</dbReference>
<gene>
    <name evidence="2" type="ORF">KPC_3285</name>
</gene>
<sequence length="97" mass="11464">MDYQVVYTPLAEQDLVEILAYGIERWGEQRTEAMYMQITGQLEDLYFFPYRSHEKGSLGTRELLVGNNLYRAILTIDETIKKVFILRILHTSQDKQF</sequence>
<dbReference type="InterPro" id="IPR007712">
    <property type="entry name" value="RelE/ParE_toxin"/>
</dbReference>
<dbReference type="SUPFAM" id="SSF143011">
    <property type="entry name" value="RelE-like"/>
    <property type="match status" value="1"/>
</dbReference>
<proteinExistence type="predicted"/>
<dbReference type="AlphaFoldDB" id="A0A2U3N335"/>